<keyword evidence="6" id="KW-0653">Protein transport</keyword>
<keyword evidence="9" id="KW-0496">Mitochondrion</keyword>
<organism evidence="13">
    <name type="scientific">Blastocystis hominis</name>
    <dbReference type="NCBI Taxonomy" id="12968"/>
    <lineage>
        <taxon>Eukaryota</taxon>
        <taxon>Sar</taxon>
        <taxon>Stramenopiles</taxon>
        <taxon>Bigyra</taxon>
        <taxon>Opalozoa</taxon>
        <taxon>Opalinata</taxon>
        <taxon>Blastocystidae</taxon>
        <taxon>Blastocystis</taxon>
    </lineage>
</organism>
<evidence type="ECO:0000313" key="14">
    <source>
        <dbReference type="Proteomes" id="UP000008312"/>
    </source>
</evidence>
<evidence type="ECO:0000256" key="4">
    <source>
        <dbReference type="ARBA" id="ARBA00022692"/>
    </source>
</evidence>
<sequence>MDAAVIPAPSVVSDIVPKKKTKNVSKFQKAVRRIKNSSFTKFITGFINKTVQYSWTYGHIAGRLLWVFGCYTIIVALPLAMEIDREQTLMEIQYHERERMMRTKV</sequence>
<evidence type="ECO:0000256" key="11">
    <source>
        <dbReference type="ARBA" id="ARBA00023170"/>
    </source>
</evidence>
<evidence type="ECO:0000256" key="12">
    <source>
        <dbReference type="SAM" id="Phobius"/>
    </source>
</evidence>
<proteinExistence type="inferred from homology"/>
<evidence type="ECO:0000256" key="7">
    <source>
        <dbReference type="ARBA" id="ARBA00022989"/>
    </source>
</evidence>
<evidence type="ECO:0000313" key="13">
    <source>
        <dbReference type="EMBL" id="CBK20413.2"/>
    </source>
</evidence>
<keyword evidence="3" id="KW-0813">Transport</keyword>
<evidence type="ECO:0000256" key="2">
    <source>
        <dbReference type="ARBA" id="ARBA00009874"/>
    </source>
</evidence>
<keyword evidence="7 12" id="KW-1133">Transmembrane helix</keyword>
<dbReference type="InterPro" id="IPR005683">
    <property type="entry name" value="Tom22"/>
</dbReference>
<evidence type="ECO:0000256" key="5">
    <source>
        <dbReference type="ARBA" id="ARBA00022787"/>
    </source>
</evidence>
<evidence type="ECO:0000256" key="8">
    <source>
        <dbReference type="ARBA" id="ARBA00023010"/>
    </source>
</evidence>
<dbReference type="CDD" id="cd22884">
    <property type="entry name" value="TOM22"/>
    <property type="match status" value="1"/>
</dbReference>
<name>D8LXV8_BLAHO</name>
<keyword evidence="11" id="KW-0675">Receptor</keyword>
<keyword evidence="10 12" id="KW-0472">Membrane</keyword>
<keyword evidence="4 12" id="KW-0812">Transmembrane</keyword>
<keyword evidence="8" id="KW-0811">Translocation</keyword>
<keyword evidence="5" id="KW-1000">Mitochondrion outer membrane</keyword>
<comment type="subcellular location">
    <subcellularLocation>
        <location evidence="1">Mitochondrion outer membrane</location>
        <topology evidence="1">Single-pass membrane protein</topology>
    </subcellularLocation>
</comment>
<evidence type="ECO:0008006" key="15">
    <source>
        <dbReference type="Google" id="ProtNLM"/>
    </source>
</evidence>
<evidence type="ECO:0000256" key="1">
    <source>
        <dbReference type="ARBA" id="ARBA00004572"/>
    </source>
</evidence>
<dbReference type="AlphaFoldDB" id="D8LXV8"/>
<keyword evidence="14" id="KW-1185">Reference proteome</keyword>
<comment type="similarity">
    <text evidence="2">Belongs to the Tom22 family.</text>
</comment>
<gene>
    <name evidence="13" type="ORF">GSBLH_T00000756001</name>
</gene>
<accession>D8LXV8</accession>
<dbReference type="Pfam" id="PF04281">
    <property type="entry name" value="Tom22"/>
    <property type="match status" value="1"/>
</dbReference>
<evidence type="ECO:0000256" key="10">
    <source>
        <dbReference type="ARBA" id="ARBA00023136"/>
    </source>
</evidence>
<evidence type="ECO:0000256" key="3">
    <source>
        <dbReference type="ARBA" id="ARBA00022448"/>
    </source>
</evidence>
<dbReference type="GO" id="GO:0006886">
    <property type="term" value="P:intracellular protein transport"/>
    <property type="evidence" value="ECO:0007669"/>
    <property type="project" value="InterPro"/>
</dbReference>
<dbReference type="GeneID" id="24918049"/>
<feature type="transmembrane region" description="Helical" evidence="12">
    <location>
        <begin position="60"/>
        <end position="80"/>
    </location>
</feature>
<dbReference type="InParanoid" id="D8LXV8"/>
<dbReference type="GO" id="GO:0005741">
    <property type="term" value="C:mitochondrial outer membrane"/>
    <property type="evidence" value="ECO:0007669"/>
    <property type="project" value="UniProtKB-SubCell"/>
</dbReference>
<dbReference type="EMBL" id="FN668639">
    <property type="protein sequence ID" value="CBK20413.2"/>
    <property type="molecule type" value="Genomic_DNA"/>
</dbReference>
<evidence type="ECO:0000256" key="9">
    <source>
        <dbReference type="ARBA" id="ARBA00023128"/>
    </source>
</evidence>
<dbReference type="OrthoDB" id="10016939at2759"/>
<reference evidence="13" key="1">
    <citation type="submission" date="2010-02" db="EMBL/GenBank/DDBJ databases">
        <title>Sequencing and annotation of the Blastocystis hominis genome.</title>
        <authorList>
            <person name="Wincker P."/>
        </authorList>
    </citation>
    <scope>NUCLEOTIDE SEQUENCE</scope>
    <source>
        <strain evidence="13">Singapore isolate B</strain>
    </source>
</reference>
<evidence type="ECO:0000256" key="6">
    <source>
        <dbReference type="ARBA" id="ARBA00022927"/>
    </source>
</evidence>
<dbReference type="Proteomes" id="UP000008312">
    <property type="component" value="Unassembled WGS sequence"/>
</dbReference>
<dbReference type="RefSeq" id="XP_012894461.1">
    <property type="nucleotide sequence ID" value="XM_013039007.1"/>
</dbReference>
<protein>
    <recommendedName>
        <fullName evidence="15">Mitochondrial import receptor subunit TOM22</fullName>
    </recommendedName>
</protein>